<keyword evidence="2" id="KW-0378">Hydrolase</keyword>
<organism evidence="4 5">
    <name type="scientific">Cavenderia fasciculata</name>
    <name type="common">Slime mold</name>
    <name type="synonym">Dictyostelium fasciculatum</name>
    <dbReference type="NCBI Taxonomy" id="261658"/>
    <lineage>
        <taxon>Eukaryota</taxon>
        <taxon>Amoebozoa</taxon>
        <taxon>Evosea</taxon>
        <taxon>Eumycetozoa</taxon>
        <taxon>Dictyostelia</taxon>
        <taxon>Acytosteliales</taxon>
        <taxon>Cavenderiaceae</taxon>
        <taxon>Cavenderia</taxon>
    </lineage>
</organism>
<gene>
    <name evidence="4" type="ORF">DFA_02764</name>
</gene>
<dbReference type="Proteomes" id="UP000007797">
    <property type="component" value="Unassembled WGS sequence"/>
</dbReference>
<dbReference type="CDD" id="cd00586">
    <property type="entry name" value="4HBT"/>
    <property type="match status" value="1"/>
</dbReference>
<proteinExistence type="inferred from homology"/>
<dbReference type="OMA" id="GFRITHR"/>
<dbReference type="AlphaFoldDB" id="F4PI87"/>
<evidence type="ECO:0000313" key="5">
    <source>
        <dbReference type="Proteomes" id="UP000007797"/>
    </source>
</evidence>
<protein>
    <recommendedName>
        <fullName evidence="6">Thioesterase domain-containing protein</fullName>
    </recommendedName>
</protein>
<feature type="compositionally biased region" description="Basic and acidic residues" evidence="3">
    <location>
        <begin position="199"/>
        <end position="209"/>
    </location>
</feature>
<evidence type="ECO:0000256" key="2">
    <source>
        <dbReference type="ARBA" id="ARBA00022801"/>
    </source>
</evidence>
<dbReference type="SUPFAM" id="SSF54637">
    <property type="entry name" value="Thioesterase/thiol ester dehydrase-isomerase"/>
    <property type="match status" value="1"/>
</dbReference>
<name>F4PI87_CACFS</name>
<evidence type="ECO:0008006" key="6">
    <source>
        <dbReference type="Google" id="ProtNLM"/>
    </source>
</evidence>
<evidence type="ECO:0000313" key="4">
    <source>
        <dbReference type="EMBL" id="EGG24521.1"/>
    </source>
</evidence>
<dbReference type="Pfam" id="PF13279">
    <property type="entry name" value="4HBT_2"/>
    <property type="match status" value="1"/>
</dbReference>
<keyword evidence="5" id="KW-1185">Reference proteome</keyword>
<accession>F4PI87</accession>
<reference evidence="5" key="1">
    <citation type="journal article" date="2011" name="Genome Res.">
        <title>Phylogeny-wide analysis of social amoeba genomes highlights ancient origins for complex intercellular communication.</title>
        <authorList>
            <person name="Heidel A.J."/>
            <person name="Lawal H.M."/>
            <person name="Felder M."/>
            <person name="Schilde C."/>
            <person name="Helps N.R."/>
            <person name="Tunggal B."/>
            <person name="Rivero F."/>
            <person name="John U."/>
            <person name="Schleicher M."/>
            <person name="Eichinger L."/>
            <person name="Platzer M."/>
            <person name="Noegel A.A."/>
            <person name="Schaap P."/>
            <person name="Gloeckner G."/>
        </authorList>
    </citation>
    <scope>NUCLEOTIDE SEQUENCE [LARGE SCALE GENOMIC DNA]</scope>
    <source>
        <strain evidence="5">SH3</strain>
    </source>
</reference>
<feature type="region of interest" description="Disordered" evidence="3">
    <location>
        <begin position="186"/>
        <end position="209"/>
    </location>
</feature>
<dbReference type="RefSeq" id="XP_004362372.1">
    <property type="nucleotide sequence ID" value="XM_004362315.1"/>
</dbReference>
<dbReference type="InterPro" id="IPR050563">
    <property type="entry name" value="4-hydroxybenzoyl-CoA_TE"/>
</dbReference>
<dbReference type="GO" id="GO:0047617">
    <property type="term" value="F:fatty acyl-CoA hydrolase activity"/>
    <property type="evidence" value="ECO:0007669"/>
    <property type="project" value="TreeGrafter"/>
</dbReference>
<dbReference type="Gene3D" id="3.10.129.10">
    <property type="entry name" value="Hotdog Thioesterase"/>
    <property type="match status" value="1"/>
</dbReference>
<dbReference type="EMBL" id="GL883006">
    <property type="protein sequence ID" value="EGG24521.1"/>
    <property type="molecule type" value="Genomic_DNA"/>
</dbReference>
<dbReference type="InterPro" id="IPR029069">
    <property type="entry name" value="HotDog_dom_sf"/>
</dbReference>
<dbReference type="PANTHER" id="PTHR31793:SF27">
    <property type="entry name" value="NOVEL THIOESTERASE SUPERFAMILY DOMAIN AND SAPOSIN A-TYPE DOMAIN CONTAINING PROTEIN (0610012H03RIK)"/>
    <property type="match status" value="1"/>
</dbReference>
<comment type="similarity">
    <text evidence="1">Belongs to the 4-hydroxybenzoyl-CoA thioesterase family.</text>
</comment>
<dbReference type="PANTHER" id="PTHR31793">
    <property type="entry name" value="4-HYDROXYBENZOYL-COA THIOESTERASE FAMILY MEMBER"/>
    <property type="match status" value="1"/>
</dbReference>
<evidence type="ECO:0000256" key="3">
    <source>
        <dbReference type="SAM" id="MobiDB-lite"/>
    </source>
</evidence>
<dbReference type="KEGG" id="dfa:DFA_02764"/>
<sequence length="209" mass="24099">MPRVQLNSLTKYFHHYTRKVNVNDLNYMNHLDHASVLNIIHEARVETLKTVGITERNLIPSLTGDKRVNMFIADINVQFQNQEPRMFDELVIESGFTERTRTGFRMNHRIRRLVPIGSNDFPQNIEQTEPLDKPSFHHIKDQPTGTTFQPFALVEVGVVAVDTLTKQPVELPSSFFDRLGFVHTTPTSPTTDQTVNKNHLLDKHNYPLN</sequence>
<dbReference type="GeneID" id="14877177"/>
<evidence type="ECO:0000256" key="1">
    <source>
        <dbReference type="ARBA" id="ARBA00005953"/>
    </source>
</evidence>
<dbReference type="OrthoDB" id="17424at2759"/>